<dbReference type="SUPFAM" id="SSF50331">
    <property type="entry name" value="MOP-like"/>
    <property type="match status" value="1"/>
</dbReference>
<evidence type="ECO:0000256" key="6">
    <source>
        <dbReference type="ARBA" id="ARBA00022840"/>
    </source>
</evidence>
<keyword evidence="2" id="KW-1003">Cell membrane</keyword>
<dbReference type="Proteomes" id="UP000093104">
    <property type="component" value="Unassembled WGS sequence"/>
</dbReference>
<dbReference type="PROSITE" id="PS50893">
    <property type="entry name" value="ABC_TRANSPORTER_2"/>
    <property type="match status" value="1"/>
</dbReference>
<evidence type="ECO:0000313" key="12">
    <source>
        <dbReference type="EMBL" id="OCR22501.1"/>
    </source>
</evidence>
<dbReference type="PANTHER" id="PTHR43514:SF10">
    <property type="entry name" value="MOLYBDENUM IMPORT ATP-BINDING PROTEIN MODC 2"/>
    <property type="match status" value="1"/>
</dbReference>
<dbReference type="RefSeq" id="WP_065835914.1">
    <property type="nucleotide sequence ID" value="NZ_LGSI01000068.1"/>
</dbReference>
<proteinExistence type="predicted"/>
<accession>A0A1C7YXW1</accession>
<dbReference type="InterPro" id="IPR050334">
    <property type="entry name" value="Molybdenum_import_ModC"/>
</dbReference>
<dbReference type="Pfam" id="PF03459">
    <property type="entry name" value="TOBE"/>
    <property type="match status" value="1"/>
</dbReference>
<evidence type="ECO:0000256" key="9">
    <source>
        <dbReference type="PROSITE-ProRule" id="PRU01213"/>
    </source>
</evidence>
<evidence type="ECO:0000256" key="4">
    <source>
        <dbReference type="ARBA" id="ARBA00022519"/>
    </source>
</evidence>
<dbReference type="Gene3D" id="2.40.50.100">
    <property type="match status" value="1"/>
</dbReference>
<dbReference type="SUPFAM" id="SSF52540">
    <property type="entry name" value="P-loop containing nucleoside triphosphate hydrolases"/>
    <property type="match status" value="1"/>
</dbReference>
<evidence type="ECO:0000256" key="1">
    <source>
        <dbReference type="ARBA" id="ARBA00022448"/>
    </source>
</evidence>
<dbReference type="InterPro" id="IPR004606">
    <property type="entry name" value="Mop_domain"/>
</dbReference>
<evidence type="ECO:0000313" key="13">
    <source>
        <dbReference type="Proteomes" id="UP000093104"/>
    </source>
</evidence>
<dbReference type="Pfam" id="PF00005">
    <property type="entry name" value="ABC_tran"/>
    <property type="match status" value="1"/>
</dbReference>
<evidence type="ECO:0000259" key="11">
    <source>
        <dbReference type="PROSITE" id="PS51866"/>
    </source>
</evidence>
<dbReference type="InterPro" id="IPR008995">
    <property type="entry name" value="Mo/tungstate-bd_C_term_dom"/>
</dbReference>
<gene>
    <name evidence="12" type="ORF">AFK24_25785</name>
</gene>
<sequence length="366" mass="40483">MTDLALSPCGIDLRLDHGWGDFHLQVKVRLSASGVTAIFGQSGSGKTTLLRCIAGLERDKSGYVEVAGECWQDEARRFFLPPDRRPLGYVFQEASLFAHLDVRQNLEYGQRRIAPNERRVSLERAVELLGIGHLLKRSTQHLSGGERQRVAIARALATSPRLLLLDEPLAALDQGRKQEVLPYLGRLHSELGIPMLYVSHSLAEVSRLADHMLYLENGQLRAVGPLNQLLTRADLPLAHLNEAETALEGVLESHDETFRLSRVRVPGGLLVLPLSELPLGQRVRVSIQARDVALALEKPQRSSILNMLQGEVLDFIDDLQSAQTLVRINLDGAVMLSRITRRSAVDLELSTGMPVYALVKAVALMN</sequence>
<dbReference type="GO" id="GO:0005524">
    <property type="term" value="F:ATP binding"/>
    <property type="evidence" value="ECO:0007669"/>
    <property type="project" value="UniProtKB-KW"/>
</dbReference>
<feature type="domain" description="ABC transporter" evidence="10">
    <location>
        <begin position="6"/>
        <end position="242"/>
    </location>
</feature>
<dbReference type="Gene3D" id="3.40.50.300">
    <property type="entry name" value="P-loop containing nucleotide triphosphate hydrolases"/>
    <property type="match status" value="1"/>
</dbReference>
<keyword evidence="4" id="KW-0997">Cell inner membrane</keyword>
<dbReference type="InterPro" id="IPR011868">
    <property type="entry name" value="ModC_ABC_ATP-bd"/>
</dbReference>
<evidence type="ECO:0000256" key="7">
    <source>
        <dbReference type="ARBA" id="ARBA00022967"/>
    </source>
</evidence>
<dbReference type="InterPro" id="IPR027417">
    <property type="entry name" value="P-loop_NTPase"/>
</dbReference>
<dbReference type="OrthoDB" id="9802264at2"/>
<dbReference type="InterPro" id="IPR017871">
    <property type="entry name" value="ABC_transporter-like_CS"/>
</dbReference>
<dbReference type="PATRIC" id="fig|317.243.peg.462"/>
<feature type="domain" description="Mop" evidence="11">
    <location>
        <begin position="301"/>
        <end position="366"/>
    </location>
</feature>
<name>A0A1C7YXW1_PSESX</name>
<protein>
    <submittedName>
        <fullName evidence="12">Molybdenum ABC transporter ATP-binding protein</fullName>
    </submittedName>
</protein>
<dbReference type="InterPro" id="IPR003439">
    <property type="entry name" value="ABC_transporter-like_ATP-bd"/>
</dbReference>
<dbReference type="SMART" id="SM00382">
    <property type="entry name" value="AAA"/>
    <property type="match status" value="1"/>
</dbReference>
<keyword evidence="7" id="KW-1278">Translocase</keyword>
<evidence type="ECO:0000259" key="10">
    <source>
        <dbReference type="PROSITE" id="PS50893"/>
    </source>
</evidence>
<dbReference type="GO" id="GO:0140359">
    <property type="term" value="F:ABC-type transporter activity"/>
    <property type="evidence" value="ECO:0007669"/>
    <property type="project" value="InterPro"/>
</dbReference>
<dbReference type="GO" id="GO:0015098">
    <property type="term" value="F:molybdate ion transmembrane transporter activity"/>
    <property type="evidence" value="ECO:0007669"/>
    <property type="project" value="InterPro"/>
</dbReference>
<keyword evidence="5" id="KW-0547">Nucleotide-binding</keyword>
<evidence type="ECO:0000256" key="2">
    <source>
        <dbReference type="ARBA" id="ARBA00022475"/>
    </source>
</evidence>
<keyword evidence="1" id="KW-0813">Transport</keyword>
<comment type="caution">
    <text evidence="12">The sequence shown here is derived from an EMBL/GenBank/DDBJ whole genome shotgun (WGS) entry which is preliminary data.</text>
</comment>
<dbReference type="PANTHER" id="PTHR43514">
    <property type="entry name" value="ABC TRANSPORTER I FAMILY MEMBER 10"/>
    <property type="match status" value="1"/>
</dbReference>
<dbReference type="GO" id="GO:0016020">
    <property type="term" value="C:membrane"/>
    <property type="evidence" value="ECO:0007669"/>
    <property type="project" value="InterPro"/>
</dbReference>
<evidence type="ECO:0000256" key="3">
    <source>
        <dbReference type="ARBA" id="ARBA00022505"/>
    </source>
</evidence>
<reference evidence="12 13" key="1">
    <citation type="submission" date="2015-07" db="EMBL/GenBank/DDBJ databases">
        <title>Draft genome sequence of a diazotrophic, plant growth-promoting rhizobacterium of the Pseudomonas syringae complex.</title>
        <authorList>
            <person name="Patten C.L."/>
            <person name="Jeong H."/>
        </authorList>
    </citation>
    <scope>NUCLEOTIDE SEQUENCE [LARGE SCALE GENOMIC DNA]</scope>
    <source>
        <strain evidence="12 13">GR12-2</strain>
    </source>
</reference>
<dbReference type="GO" id="GO:0016887">
    <property type="term" value="F:ATP hydrolysis activity"/>
    <property type="evidence" value="ECO:0007669"/>
    <property type="project" value="InterPro"/>
</dbReference>
<dbReference type="PROSITE" id="PS51866">
    <property type="entry name" value="MOP"/>
    <property type="match status" value="1"/>
</dbReference>
<dbReference type="PROSITE" id="PS00211">
    <property type="entry name" value="ABC_TRANSPORTER_1"/>
    <property type="match status" value="1"/>
</dbReference>
<keyword evidence="6 12" id="KW-0067">ATP-binding</keyword>
<dbReference type="InterPro" id="IPR003593">
    <property type="entry name" value="AAA+_ATPase"/>
</dbReference>
<evidence type="ECO:0000256" key="5">
    <source>
        <dbReference type="ARBA" id="ARBA00022741"/>
    </source>
</evidence>
<keyword evidence="3 9" id="KW-0500">Molybdenum</keyword>
<dbReference type="AlphaFoldDB" id="A0A1C7YXW1"/>
<keyword evidence="8" id="KW-0472">Membrane</keyword>
<organism evidence="12 13">
    <name type="scientific">Pseudomonas syringae</name>
    <dbReference type="NCBI Taxonomy" id="317"/>
    <lineage>
        <taxon>Bacteria</taxon>
        <taxon>Pseudomonadati</taxon>
        <taxon>Pseudomonadota</taxon>
        <taxon>Gammaproteobacteria</taxon>
        <taxon>Pseudomonadales</taxon>
        <taxon>Pseudomonadaceae</taxon>
        <taxon>Pseudomonas</taxon>
    </lineage>
</organism>
<evidence type="ECO:0000256" key="8">
    <source>
        <dbReference type="ARBA" id="ARBA00023136"/>
    </source>
</evidence>
<dbReference type="InterPro" id="IPR005116">
    <property type="entry name" value="Transp-assoc_OB_typ1"/>
</dbReference>
<dbReference type="NCBIfam" id="TIGR02142">
    <property type="entry name" value="modC_ABC"/>
    <property type="match status" value="1"/>
</dbReference>
<dbReference type="EMBL" id="LGSI01000068">
    <property type="protein sequence ID" value="OCR22501.1"/>
    <property type="molecule type" value="Genomic_DNA"/>
</dbReference>